<feature type="compositionally biased region" description="Basic and acidic residues" evidence="16">
    <location>
        <begin position="2221"/>
        <end position="2230"/>
    </location>
</feature>
<feature type="compositionally biased region" description="Polar residues" evidence="16">
    <location>
        <begin position="1382"/>
        <end position="1405"/>
    </location>
</feature>
<sequence>MNISSKGCAYHGDKNIQMKMLLLITTFSMNTVNGVSNDGLGLVNNSPESFSGHTSSQEFEPSSPSKDDDISNEVCALCNCGYEMTLILGQLTRYRVSQSTLKKSDKNKYDTPKEETEIYSSDSLNNRKDIKEKVFHKRRRRKQSIDTDLNLPPDMTAFGTATMQEFADVLDNDGFVWAHHCCAAWSAGVCQTDSYDLENVDKAIAKALLKKCSHCLRYGASVECQVQRCSKLFHYPCCASAGAFQNITSMILLCPEHLDRSEKLVDAEAFCDTCQKSDNMQSQLFCTSCGRHFHSYCVDMNIPITPVVRMGWQCSFCKVCQGCKQPGDEEKMLCCDQCDKGYHIYCLNPPISVVPKSVWKCVSCRKCSDCGSSKPGSGPSCRWHNNFSLCDRCYQQRKKGQSCPICKRAVRLFNNGDAIQCKKCFKCVHGECHSPLDDGAEYICPDCIEEDKDINADSYENESNSWYDQEFLSSGQKVVSIEEAELFSLAASMNFIDSCLQLDNDNKIYSGDEQKFDGKESESTLDSPYSSSLISDSYQSAQSFRGRGRGHEQKMRTFKKSFRGRGHFSRNPNYTKDSQITSQDTEKEEKDLSNIVKYSDKTENGTRTEEDEENEVVGLHSTVVIVSTRDSFTLKQDICMCCGSLGKGSEGYLIGCVQCGQCFHPFCVNVMINEVILTRGWRCLDCSVCEGCGRNSDEGHLLLCDICDISFHTYCLDPPLEEVPIGGWKCQWCVVCEDCGSKDAGFDNLWMANYTQCGPCSSEQYCSICSYAYEANNLVIQCEKCNRWLHGECDGLYTEEDVELACNLVYHCIRCRPKTKHLGIYTNLKASTISKVSIKKAISCQNQIQRKTKPLVSLKAKKLSRSELKEQKRIELEAMPLIPQHAEINECGTFAIDLSNLKARLRMDDIEKPNFHLTETGLKEIKTQVIRAPIHRSNLRKERSISRKREETKNNSIMNEEVSCSIDPEDPSASVLGASFDLEGLGVENDLLSPGMLSVKQEDLDMDLMQPDTTQELDDFLNDEENEENVFAPEPEDVNDPFEFFGVNLLEKHLNMELESLETSTNSKQLKKEKKKERRMKRAAKLAEAARIAFDTMRGPSVTDNAMTIPLQKKPELVETLDLITPEMNPQIMITELEQPASDMKVEEELENKTPSSPVDIAAVPSSSLSPNHPISLDQNEDSSHLELMSVLDLPHVAGHEVEQMFAGLEQEMNSNKFITNKMSKSDIPSRMILSSLSSSGMPQPGLENQIKYSPSLLMSNISPHSSNLIQNIYPMDNDFEGKKSDGNGLNPKIDTQKQLRKWEIDEQLGENATISPVLYTNLMHKNLKNDFIDWPNRARAIARLWRKLPNEQREPFRIRARDNRVKLKERKGIRRHASRESPMTQNSQLQNSSLHDSQHNSQMKNSSMITSSFQNLQQNKNLHVSMPTMQMCNRFDDGEIIGSPKYSVSNSLSPTGLTTSLQANIRSGFTESPVASNISTPPSMFTVPEPQKLSPLLQRLSPHCAISSNNDLSPQLANTPTHANISSATEPTKIIIKSDSKIQLPSHKQEHYQQPIENALQEPDKKFQPLLQKRVFEQQKLTLQKDEIVSKAEQKETLCLSQRDDTQTISTQSNIASRNRALNDNANRNKSPLSNVNIASRIMKSPAIVSPPDSSVSNHDSDRNADIERYFNSRKNLDYSGSQMHNVDQQQAYMLQQQYMVAQQQYIQLQLAQQSTAPDGMYGIQKQPDKDLPDVDNEHEHQERLRFLFHQRQKEPSFGPQTMTPIKNTLTNQDSLTHHYDPMHSQGSSIMGGNYMPRLPHFPVPNPADSPAYHQMVVEYMERYRKSLEMDTAGPPLSQVNSTMMAEFTKQYQQHHYNKYYHSRPHQSYFNFSPRPDYPNYDERVYTGYAEKGPHDYQQAFPRSNILPNKSQSVIIDEKNRGYGTATTLQRSSSFQISRIAADSTSNDEFLPGKEKDTEQKNCSISHKNDSNESEISSSKATDGLVDNEGSITSNREHYGSDDEDDIFNRNQNKPFMKRSNRAENELKKNNERLLKRVSAMLSDDDEAFLGRNQDEYISDCSSHVCSDSEEEILRVSNKKLCSDHKKEENEFGNNKKTDIVHQNEQEILGRGTSLRVNETYIRDQQIAESHNSEEFKHHLYHNEKGTVQSSSFPSTDKYTIEQPGLTNGGSLSRLQNNHIPLFTNNQPTSYLSNNLYSSQNSYPHPSVYQLGVMGYPNEGNDKHFESRQHSALKNESQPDWGSFSGANKNNYQKAGVLHQSQTKYSGFSSPSQNYNAESVSTSETLKTSFSHFHSKSSLPQSVSSVSSASNPSFSNSPDSSYFSSTITSSSNNSMNSDKATVSFSTTTSSNIYSTCHPNSIEISGNSMFQQGSISGSMQFPSSGIVNPHYSNPNGPYIPQSTNPLFPESGMAPFTQSSSLPPLSSSITSNPSLIQSSPIPGSVPQSSSPFKINSSPQKSNIVSLHPNSQRYHQIFFYQHQLLIMQFQQYQFQLQLQFQQLNQQQIGQQQQFLLQQQFHQQLILLQQQLVQQQNQLYRMAANGIQFTEHQLNAMYQQQMLTQQSYSQWIVALSPEQQVLFQQRMQACMQQVQHQMAQILQQSSRKEEEQKKKPKPRRSLNKKKSAALLAADSVQTSQPSTKFPVPELSEEMKIRTGQNLVVSKEESLHSEPIQIISKPDSILPINSVSSDSKPNQQNSCKPKPEEKAINPNIISPQYEKIHESFIRHQKQFRGEIPPGPSPLSGYSRCDTQPGQDFQRTQQNDISKPVTTVLSGEISPGSMHQKAEQLLNPRNTVIPPKQNFFPTHPSKLFKQATEKCEKSPSQESLVSNAILPMGETPSFGSRPGINQLSSEPSRIRNPFLNTKTGESSPSNNSAFSVSNLLGTPKKQSLVSTNSQPLFEPAKKANITSEHLSVSQVIKQNDSDLGTNSPNDLVCDNMYHMTDGETEKYEGMNTQLKNLIKLHNKKKDKILEEKKRLRELERIKKKEEKEKIKVIREQRKAEKYQQRMLKQKALQEAKAQQLVIKKHKKIIVPLEIPDMPSGSKTPTIVSPLSSFTPKTPPMVVTPKIPLCEPDVHLVCPLVQPYGFNNSNTFKITGKFGYALIENVIDVYNEKPYTTSPIATSSFLQPISHCSVVVNDILNDVSLFPSPEPNNENSLMHSDIQKDKLLGSIVKEESESIRTISSTQNIMNFKDEDVDSEIEDTISRCNLCYGLLHNAVFYVDKNMENVTECMYDKFELMSSEQLAFCSNECVEAYQRKVDYTFENDDQELIDAVKVSSMVTTDELHVFLPLPSDEIRGDVCASGMSNKLVSKSNCRWKRWRVSSDNEKKTKIKSVKEDINQLMKKYFVALRPSESIRDRRQCCFCLVVGDGEANQSSRLLNCNVDSWVHLNCALWSSEVYESLNGGLHNVDKALTRSKQMRCSYCSKIGATLNCSYTFGAQQRLHCEKSFHFHCALQSHAALYKDKTILCSEHKSLGIRKEELDSYAVQRKVYIERNITEQIARMLSLNNSFERKEYTFRVGNLIFHELGHVPMQLLDNFSSKDFVYPVGFETTSIFWDNHDIQKRRYYTCSISECMKSPRFKVKAHSNGSEGSLYTSSTAKGAINEIIANIQKLREKENCLKVFPEFICGEDFFGLSEPTIQRMIESLPGIDTISNYNFRFGRTPILIAELPLALNPTGCIRTEKCRKHHTKPLAMRTAAEHTHTSDAIITDDSWLVYSQRNVHIMNTKTGQYRRMRQEWRNSVVLGRSRIQGLGLFTKKDIEENTFIIEYIGSLIRNEVANRLEKHYERQNRGIYMFRIDNDTVVDATMAGGPARYINHSCDPNCVAEIVSIEKEKRIIIISSRKIDKGEELTYDYKFELEDDSEKIACLCGSFNCRKWMN</sequence>
<evidence type="ECO:0000259" key="18">
    <source>
        <dbReference type="PROSITE" id="PS50280"/>
    </source>
</evidence>
<feature type="compositionally biased region" description="Low complexity" evidence="16">
    <location>
        <begin position="2416"/>
        <end position="2438"/>
    </location>
</feature>
<feature type="region of interest" description="Disordered" evidence="16">
    <location>
        <begin position="2836"/>
        <end position="2881"/>
    </location>
</feature>
<dbReference type="Pfam" id="PF05964">
    <property type="entry name" value="FYRN"/>
    <property type="match status" value="1"/>
</dbReference>
<feature type="region of interest" description="Disordered" evidence="16">
    <location>
        <begin position="2409"/>
        <end position="2460"/>
    </location>
</feature>
<feature type="compositionally biased region" description="Low complexity" evidence="16">
    <location>
        <begin position="2298"/>
        <end position="2338"/>
    </location>
</feature>
<evidence type="ECO:0000256" key="6">
    <source>
        <dbReference type="ARBA" id="ARBA00022723"/>
    </source>
</evidence>
<dbReference type="InterPro" id="IPR001965">
    <property type="entry name" value="Znf_PHD"/>
</dbReference>
<feature type="domain" description="PHD-type" evidence="20">
    <location>
        <begin position="3361"/>
        <end position="3476"/>
    </location>
</feature>
<dbReference type="CDD" id="cd15514">
    <property type="entry name" value="PHD6_KMT2C_like"/>
    <property type="match status" value="1"/>
</dbReference>
<feature type="region of interest" description="Disordered" evidence="16">
    <location>
        <begin position="1370"/>
        <end position="1405"/>
    </location>
</feature>
<feature type="compositionally biased region" description="Basic residues" evidence="16">
    <location>
        <begin position="2611"/>
        <end position="2624"/>
    </location>
</feature>
<dbReference type="SMART" id="SM00249">
    <property type="entry name" value="PHD"/>
    <property type="match status" value="8"/>
</dbReference>
<dbReference type="PROSITE" id="PS51543">
    <property type="entry name" value="FYRC"/>
    <property type="match status" value="1"/>
</dbReference>
<dbReference type="PROSITE" id="PS50280">
    <property type="entry name" value="SET"/>
    <property type="match status" value="1"/>
</dbReference>
<dbReference type="Pfam" id="PF00628">
    <property type="entry name" value="PHD"/>
    <property type="match status" value="3"/>
</dbReference>
<feature type="region of interest" description="Disordered" evidence="16">
    <location>
        <begin position="2734"/>
        <end position="2760"/>
    </location>
</feature>
<dbReference type="InterPro" id="IPR019787">
    <property type="entry name" value="Znf_PHD-finger"/>
</dbReference>
<feature type="compositionally biased region" description="Low complexity" evidence="16">
    <location>
        <begin position="2869"/>
        <end position="2881"/>
    </location>
</feature>
<dbReference type="InterPro" id="IPR003616">
    <property type="entry name" value="Post-SET_dom"/>
</dbReference>
<feature type="compositionally biased region" description="Basic and acidic residues" evidence="16">
    <location>
        <begin position="1952"/>
        <end position="1961"/>
    </location>
</feature>
<feature type="compositionally biased region" description="Polar residues" evidence="16">
    <location>
        <begin position="570"/>
        <end position="583"/>
    </location>
</feature>
<evidence type="ECO:0000256" key="8">
    <source>
        <dbReference type="ARBA" id="ARBA00022771"/>
    </source>
</evidence>
<keyword evidence="6" id="KW-0479">Metal-binding</keyword>
<comment type="subcellular location">
    <subcellularLocation>
        <location evidence="1">Nucleus</location>
    </subcellularLocation>
</comment>
<protein>
    <submittedName>
        <fullName evidence="22">Uncharacterized protein LOC100209023 isoform X2</fullName>
    </submittedName>
</protein>
<feature type="compositionally biased region" description="Polar residues" evidence="16">
    <location>
        <begin position="2231"/>
        <end position="2249"/>
    </location>
</feature>
<proteinExistence type="predicted"/>
<dbReference type="CDD" id="cd15665">
    <property type="entry name" value="ePHD1_KMT2C_like"/>
    <property type="match status" value="1"/>
</dbReference>
<dbReference type="InterPro" id="IPR003888">
    <property type="entry name" value="FYrich_N"/>
</dbReference>
<dbReference type="SUPFAM" id="SSF82199">
    <property type="entry name" value="SET domain"/>
    <property type="match status" value="1"/>
</dbReference>
<feature type="compositionally biased region" description="Polar residues" evidence="16">
    <location>
        <begin position="2748"/>
        <end position="2760"/>
    </location>
</feature>
<dbReference type="GeneID" id="100209023"/>
<evidence type="ECO:0000256" key="15">
    <source>
        <dbReference type="SAM" id="Coils"/>
    </source>
</evidence>
<feature type="domain" description="PHD-type" evidence="17">
    <location>
        <begin position="763"/>
        <end position="818"/>
    </location>
</feature>
<dbReference type="InterPro" id="IPR036910">
    <property type="entry name" value="HMG_box_dom_sf"/>
</dbReference>
<feature type="region of interest" description="Disordered" evidence="16">
    <location>
        <begin position="46"/>
        <end position="68"/>
    </location>
</feature>
<dbReference type="InterPro" id="IPR003889">
    <property type="entry name" value="FYrich_C"/>
</dbReference>
<dbReference type="PROSITE" id="PS51542">
    <property type="entry name" value="FYRN"/>
    <property type="match status" value="1"/>
</dbReference>
<feature type="region of interest" description="Disordered" evidence="16">
    <location>
        <begin position="561"/>
        <end position="613"/>
    </location>
</feature>
<feature type="coiled-coil region" evidence="15">
    <location>
        <begin position="2954"/>
        <end position="2998"/>
    </location>
</feature>
<dbReference type="InterPro" id="IPR034732">
    <property type="entry name" value="EPHD"/>
</dbReference>
<dbReference type="SMART" id="SM00508">
    <property type="entry name" value="PostSET"/>
    <property type="match status" value="1"/>
</dbReference>
<dbReference type="Gene3D" id="3.30.160.360">
    <property type="match status" value="1"/>
</dbReference>
<evidence type="ECO:0000256" key="5">
    <source>
        <dbReference type="ARBA" id="ARBA00022691"/>
    </source>
</evidence>
<feature type="region of interest" description="Disordered" evidence="16">
    <location>
        <begin position="2598"/>
        <end position="2643"/>
    </location>
</feature>
<dbReference type="InterPro" id="IPR013083">
    <property type="entry name" value="Znf_RING/FYVE/PHD"/>
</dbReference>
<organism evidence="21 22">
    <name type="scientific">Hydra vulgaris</name>
    <name type="common">Hydra</name>
    <name type="synonym">Hydra attenuata</name>
    <dbReference type="NCBI Taxonomy" id="6087"/>
    <lineage>
        <taxon>Eukaryota</taxon>
        <taxon>Metazoa</taxon>
        <taxon>Cnidaria</taxon>
        <taxon>Hydrozoa</taxon>
        <taxon>Hydroidolina</taxon>
        <taxon>Anthoathecata</taxon>
        <taxon>Aplanulata</taxon>
        <taxon>Hydridae</taxon>
        <taxon>Hydra</taxon>
    </lineage>
</organism>
<keyword evidence="7" id="KW-0677">Repeat</keyword>
<evidence type="ECO:0000256" key="1">
    <source>
        <dbReference type="ARBA" id="ARBA00004123"/>
    </source>
</evidence>
<dbReference type="PROSITE" id="PS51805">
    <property type="entry name" value="EPHD"/>
    <property type="match status" value="2"/>
</dbReference>
<evidence type="ECO:0000256" key="13">
    <source>
        <dbReference type="ARBA" id="ARBA00023242"/>
    </source>
</evidence>
<dbReference type="PANTHER" id="PTHR45888">
    <property type="entry name" value="HL01030P-RELATED"/>
    <property type="match status" value="1"/>
</dbReference>
<dbReference type="Gene3D" id="2.170.270.10">
    <property type="entry name" value="SET domain"/>
    <property type="match status" value="1"/>
</dbReference>
<reference evidence="22" key="1">
    <citation type="submission" date="2025-08" db="UniProtKB">
        <authorList>
            <consortium name="RefSeq"/>
        </authorList>
    </citation>
    <scope>IDENTIFICATION</scope>
</reference>
<evidence type="ECO:0000259" key="20">
    <source>
        <dbReference type="PROSITE" id="PS51805"/>
    </source>
</evidence>
<feature type="region of interest" description="Disordered" evidence="16">
    <location>
        <begin position="2298"/>
        <end position="2342"/>
    </location>
</feature>
<feature type="region of interest" description="Disordered" evidence="16">
    <location>
        <begin position="2220"/>
        <end position="2249"/>
    </location>
</feature>
<dbReference type="SMART" id="SM00542">
    <property type="entry name" value="FYRC"/>
    <property type="match status" value="1"/>
</dbReference>
<evidence type="ECO:0000256" key="10">
    <source>
        <dbReference type="ARBA" id="ARBA00022853"/>
    </source>
</evidence>
<accession>A0ABM4CWL7</accession>
<keyword evidence="3" id="KW-0489">Methyltransferase</keyword>
<evidence type="ECO:0000256" key="11">
    <source>
        <dbReference type="ARBA" id="ARBA00023015"/>
    </source>
</evidence>
<keyword evidence="2" id="KW-0597">Phosphoprotein</keyword>
<keyword evidence="5" id="KW-0949">S-adenosyl-L-methionine</keyword>
<dbReference type="SMART" id="SM00541">
    <property type="entry name" value="FYRN"/>
    <property type="match status" value="1"/>
</dbReference>
<dbReference type="Proteomes" id="UP001652625">
    <property type="component" value="Chromosome 11"/>
</dbReference>
<feature type="domain" description="PHD-type" evidence="17">
    <location>
        <begin position="314"/>
        <end position="367"/>
    </location>
</feature>
<keyword evidence="8 14" id="KW-0863">Zinc-finger</keyword>
<evidence type="ECO:0000256" key="9">
    <source>
        <dbReference type="ARBA" id="ARBA00022833"/>
    </source>
</evidence>
<dbReference type="PANTHER" id="PTHR45888:SF6">
    <property type="entry name" value="HL01030P-RELATED"/>
    <property type="match status" value="1"/>
</dbReference>
<dbReference type="SMART" id="SM00317">
    <property type="entry name" value="SET"/>
    <property type="match status" value="1"/>
</dbReference>
<dbReference type="CDD" id="cd15510">
    <property type="entry name" value="PHD2_KMT2C_like"/>
    <property type="match status" value="1"/>
</dbReference>
<keyword evidence="15" id="KW-0175">Coiled coil</keyword>
<dbReference type="Pfam" id="PF05965">
    <property type="entry name" value="FYRC"/>
    <property type="match status" value="1"/>
</dbReference>
<dbReference type="Pfam" id="PF00856">
    <property type="entry name" value="SET"/>
    <property type="match status" value="1"/>
</dbReference>
<keyword evidence="12" id="KW-0804">Transcription</keyword>
<evidence type="ECO:0000256" key="7">
    <source>
        <dbReference type="ARBA" id="ARBA00022737"/>
    </source>
</evidence>
<feature type="domain" description="PHD-type" evidence="20">
    <location>
        <begin position="129"/>
        <end position="258"/>
    </location>
</feature>
<dbReference type="RefSeq" id="XP_065666339.1">
    <property type="nucleotide sequence ID" value="XM_065810267.1"/>
</dbReference>
<dbReference type="SUPFAM" id="SSF57903">
    <property type="entry name" value="FYVE/PHD zinc finger"/>
    <property type="match status" value="6"/>
</dbReference>
<feature type="compositionally biased region" description="Polar residues" evidence="16">
    <location>
        <begin position="2683"/>
        <end position="2699"/>
    </location>
</feature>
<evidence type="ECO:0000259" key="19">
    <source>
        <dbReference type="PROSITE" id="PS50868"/>
    </source>
</evidence>
<evidence type="ECO:0000256" key="14">
    <source>
        <dbReference type="PROSITE-ProRule" id="PRU00146"/>
    </source>
</evidence>
<dbReference type="PROSITE" id="PS50016">
    <property type="entry name" value="ZF_PHD_2"/>
    <property type="match status" value="4"/>
</dbReference>
<gene>
    <name evidence="22" type="primary">LOC100209023</name>
</gene>
<feature type="domain" description="PHD-type" evidence="17">
    <location>
        <begin position="636"/>
        <end position="689"/>
    </location>
</feature>
<evidence type="ECO:0000256" key="16">
    <source>
        <dbReference type="SAM" id="MobiDB-lite"/>
    </source>
</evidence>
<evidence type="ECO:0000313" key="21">
    <source>
        <dbReference type="Proteomes" id="UP001652625"/>
    </source>
</evidence>
<dbReference type="InterPro" id="IPR001214">
    <property type="entry name" value="SET_dom"/>
</dbReference>
<feature type="compositionally biased region" description="Polar residues" evidence="16">
    <location>
        <begin position="46"/>
        <end position="64"/>
    </location>
</feature>
<dbReference type="InterPro" id="IPR046341">
    <property type="entry name" value="SET_dom_sf"/>
</dbReference>
<keyword evidence="21" id="KW-1185">Reference proteome</keyword>
<feature type="region of interest" description="Disordered" evidence="16">
    <location>
        <begin position="1149"/>
        <end position="1173"/>
    </location>
</feature>
<keyword evidence="10" id="KW-0156">Chromatin regulator</keyword>
<evidence type="ECO:0000259" key="17">
    <source>
        <dbReference type="PROSITE" id="PS50016"/>
    </source>
</evidence>
<feature type="compositionally biased region" description="Polar residues" evidence="16">
    <location>
        <begin position="2444"/>
        <end position="2460"/>
    </location>
</feature>
<dbReference type="CDD" id="cd15489">
    <property type="entry name" value="PHD_SF"/>
    <property type="match status" value="1"/>
</dbReference>
<dbReference type="Gene3D" id="1.10.30.10">
    <property type="entry name" value="High mobility group box domain"/>
    <property type="match status" value="1"/>
</dbReference>
<evidence type="ECO:0000256" key="2">
    <source>
        <dbReference type="ARBA" id="ARBA00022553"/>
    </source>
</evidence>
<evidence type="ECO:0000256" key="12">
    <source>
        <dbReference type="ARBA" id="ARBA00023163"/>
    </source>
</evidence>
<evidence type="ECO:0000313" key="22">
    <source>
        <dbReference type="RefSeq" id="XP_065666339.1"/>
    </source>
</evidence>
<keyword evidence="13" id="KW-0539">Nucleus</keyword>
<feature type="compositionally biased region" description="Basic and acidic residues" evidence="16">
    <location>
        <begin position="584"/>
        <end position="608"/>
    </location>
</feature>
<feature type="region of interest" description="Disordered" evidence="16">
    <location>
        <begin position="1947"/>
        <end position="2013"/>
    </location>
</feature>
<evidence type="ECO:0000256" key="4">
    <source>
        <dbReference type="ARBA" id="ARBA00022679"/>
    </source>
</evidence>
<feature type="domain" description="Post-SET" evidence="19">
    <location>
        <begin position="3869"/>
        <end position="3885"/>
    </location>
</feature>
<feature type="region of interest" description="Disordered" evidence="16">
    <location>
        <begin position="2681"/>
        <end position="2708"/>
    </location>
</feature>
<dbReference type="Gene3D" id="3.30.40.10">
    <property type="entry name" value="Zinc/RING finger domain, C3HC4 (zinc finger)"/>
    <property type="match status" value="6"/>
</dbReference>
<dbReference type="CDD" id="cd15509">
    <property type="entry name" value="PHD1_KMT2C_like"/>
    <property type="match status" value="1"/>
</dbReference>
<feature type="domain" description="PHD-type" evidence="17">
    <location>
        <begin position="686"/>
        <end position="736"/>
    </location>
</feature>
<evidence type="ECO:0000256" key="3">
    <source>
        <dbReference type="ARBA" id="ARBA00022603"/>
    </source>
</evidence>
<dbReference type="InterPro" id="IPR011011">
    <property type="entry name" value="Znf_FYVE_PHD"/>
</dbReference>
<dbReference type="Pfam" id="PF13771">
    <property type="entry name" value="zf-HC5HC2H"/>
    <property type="match status" value="2"/>
</dbReference>
<dbReference type="CDD" id="cd15513">
    <property type="entry name" value="PHD5_KMT2C_like"/>
    <property type="match status" value="1"/>
</dbReference>
<keyword evidence="11" id="KW-0805">Transcription regulation</keyword>
<keyword evidence="9" id="KW-0862">Zinc</keyword>
<name>A0ABM4CWL7_HYDVU</name>
<keyword evidence="4" id="KW-0808">Transferase</keyword>
<feature type="domain" description="SET" evidence="18">
    <location>
        <begin position="3745"/>
        <end position="3861"/>
    </location>
</feature>
<dbReference type="PROSITE" id="PS50868">
    <property type="entry name" value="POST_SET"/>
    <property type="match status" value="1"/>
</dbReference>